<name>A0ABV6AU32_9DEIO</name>
<comment type="caution">
    <text evidence="4">The sequence shown here is derived from an EMBL/GenBank/DDBJ whole genome shotgun (WGS) entry which is preliminary data.</text>
</comment>
<evidence type="ECO:0000313" key="4">
    <source>
        <dbReference type="EMBL" id="MFB9991008.1"/>
    </source>
</evidence>
<dbReference type="SMART" id="SM00382">
    <property type="entry name" value="AAA"/>
    <property type="match status" value="1"/>
</dbReference>
<proteinExistence type="predicted"/>
<gene>
    <name evidence="4" type="ORF">ACFFLM_03300</name>
</gene>
<dbReference type="InterPro" id="IPR045735">
    <property type="entry name" value="Spore_III_AA_AAA+_ATPase"/>
</dbReference>
<dbReference type="RefSeq" id="WP_380005518.1">
    <property type="nucleotide sequence ID" value="NZ_JBHLYR010000011.1"/>
</dbReference>
<evidence type="ECO:0000256" key="1">
    <source>
        <dbReference type="ARBA" id="ARBA00022741"/>
    </source>
</evidence>
<dbReference type="SUPFAM" id="SSF52540">
    <property type="entry name" value="P-loop containing nucleoside triphosphate hydrolases"/>
    <property type="match status" value="1"/>
</dbReference>
<sequence>MSNCAEIERTTPHDEFEFLRHKLPGWRQDHCRTYEQELEEIKLDLGVPAVLTMRGKEVVLPNLMNFNSLTTITTSFDGFRDDNRTGLDRTLHRISKLPGANDTTGGITIRLARHVLGAADDLLPFILHKKAIPLIGLPGVGKTTLLQEVIRHLAERYGTKVVVVGTSSEVTGAGAIGHWATMPARRILVSDKKAQPELIRQAYANHSPMFIVVDEIGHHGDADAVASTVDRGVGMVATCHGETLANVVNTPTFWPVVGAIREHGLTRQRMTEASFDVAVEVRGVGRFVVHDRVSQAVDEVLAGREPRGVRVGRWPNLRTG</sequence>
<evidence type="ECO:0000313" key="5">
    <source>
        <dbReference type="Proteomes" id="UP001589733"/>
    </source>
</evidence>
<keyword evidence="2" id="KW-0067">ATP-binding</keyword>
<dbReference type="PANTHER" id="PTHR20953">
    <property type="entry name" value="KINASE-RELATED"/>
    <property type="match status" value="1"/>
</dbReference>
<evidence type="ECO:0000256" key="2">
    <source>
        <dbReference type="ARBA" id="ARBA00022840"/>
    </source>
</evidence>
<organism evidence="4 5">
    <name type="scientific">Deinococcus oregonensis</name>
    <dbReference type="NCBI Taxonomy" id="1805970"/>
    <lineage>
        <taxon>Bacteria</taxon>
        <taxon>Thermotogati</taxon>
        <taxon>Deinococcota</taxon>
        <taxon>Deinococci</taxon>
        <taxon>Deinococcales</taxon>
        <taxon>Deinococcaceae</taxon>
        <taxon>Deinococcus</taxon>
    </lineage>
</organism>
<dbReference type="InterPro" id="IPR003593">
    <property type="entry name" value="AAA+_ATPase"/>
</dbReference>
<dbReference type="Proteomes" id="UP001589733">
    <property type="component" value="Unassembled WGS sequence"/>
</dbReference>
<reference evidence="4 5" key="1">
    <citation type="submission" date="2024-09" db="EMBL/GenBank/DDBJ databases">
        <authorList>
            <person name="Sun Q."/>
            <person name="Mori K."/>
        </authorList>
    </citation>
    <scope>NUCLEOTIDE SEQUENCE [LARGE SCALE GENOMIC DNA]</scope>
    <source>
        <strain evidence="4 5">JCM 13503</strain>
    </source>
</reference>
<feature type="domain" description="AAA+ ATPase" evidence="3">
    <location>
        <begin position="128"/>
        <end position="275"/>
    </location>
</feature>
<evidence type="ECO:0000259" key="3">
    <source>
        <dbReference type="SMART" id="SM00382"/>
    </source>
</evidence>
<dbReference type="PANTHER" id="PTHR20953:SF3">
    <property type="entry name" value="P-LOOP CONTAINING NUCLEOSIDE TRIPHOSPHATE HYDROLASES SUPERFAMILY PROTEIN"/>
    <property type="match status" value="1"/>
</dbReference>
<protein>
    <recommendedName>
        <fullName evidence="3">AAA+ ATPase domain-containing protein</fullName>
    </recommendedName>
</protein>
<keyword evidence="1" id="KW-0547">Nucleotide-binding</keyword>
<dbReference type="Gene3D" id="3.40.50.300">
    <property type="entry name" value="P-loop containing nucleotide triphosphate hydrolases"/>
    <property type="match status" value="1"/>
</dbReference>
<accession>A0ABV6AU32</accession>
<dbReference type="Pfam" id="PF19568">
    <property type="entry name" value="Spore_III_AA"/>
    <property type="match status" value="1"/>
</dbReference>
<keyword evidence="5" id="KW-1185">Reference proteome</keyword>
<dbReference type="InterPro" id="IPR027417">
    <property type="entry name" value="P-loop_NTPase"/>
</dbReference>
<dbReference type="EMBL" id="JBHLYR010000011">
    <property type="protein sequence ID" value="MFB9991008.1"/>
    <property type="molecule type" value="Genomic_DNA"/>
</dbReference>